<accession>W1PQT1</accession>
<organism evidence="3 4">
    <name type="scientific">Amborella trichopoda</name>
    <dbReference type="NCBI Taxonomy" id="13333"/>
    <lineage>
        <taxon>Eukaryota</taxon>
        <taxon>Viridiplantae</taxon>
        <taxon>Streptophyta</taxon>
        <taxon>Embryophyta</taxon>
        <taxon>Tracheophyta</taxon>
        <taxon>Spermatophyta</taxon>
        <taxon>Magnoliopsida</taxon>
        <taxon>Amborellales</taxon>
        <taxon>Amborellaceae</taxon>
        <taxon>Amborella</taxon>
    </lineage>
</organism>
<evidence type="ECO:0000256" key="1">
    <source>
        <dbReference type="SAM" id="MobiDB-lite"/>
    </source>
</evidence>
<name>W1PQT1_AMBTC</name>
<evidence type="ECO:0000259" key="2">
    <source>
        <dbReference type="Pfam" id="PF00564"/>
    </source>
</evidence>
<evidence type="ECO:0000313" key="4">
    <source>
        <dbReference type="Proteomes" id="UP000017836"/>
    </source>
</evidence>
<dbReference type="HOGENOM" id="CLU_372730_0_0_1"/>
<evidence type="ECO:0000313" key="3">
    <source>
        <dbReference type="EMBL" id="ERN10418.1"/>
    </source>
</evidence>
<dbReference type="PANTHER" id="PTHR31066:SF97">
    <property type="entry name" value="OS03G0401100 PROTEIN"/>
    <property type="match status" value="1"/>
</dbReference>
<dbReference type="Proteomes" id="UP000017836">
    <property type="component" value="Unassembled WGS sequence"/>
</dbReference>
<dbReference type="PANTHER" id="PTHR31066">
    <property type="entry name" value="OS05G0427100 PROTEIN-RELATED"/>
    <property type="match status" value="1"/>
</dbReference>
<reference evidence="4" key="1">
    <citation type="journal article" date="2013" name="Science">
        <title>The Amborella genome and the evolution of flowering plants.</title>
        <authorList>
            <consortium name="Amborella Genome Project"/>
        </authorList>
    </citation>
    <scope>NUCLEOTIDE SEQUENCE [LARGE SCALE GENOMIC DNA]</scope>
</reference>
<sequence length="746" mass="81340">MPGCVNTFSGIGNEPLTDKCPYDVVQNHQFVEGYLISRASEDGRRVWATYGQYVQLPNEDLDTLISVTCNEDLEIMIEEYDMLLKTSPVRSWKLHVFLFSASEPDSYGVVQFANHQDSGQQYVEGFNGVASHKLVPNQGDAGSNLLPSKIPSNDARLANDALRLANDAPSVVNDAPRSANDAPRFANGDPNGDPRFANDAPRFANGDPRLAYMFPNQLIFGEDAASSSAASVNTSGPSEPIPMCTMLRPGQTHSVDPAVRTEEYHLHAKLHNLSVMPNLPVYGLLKSPSERPNIASTLVDCRPEGQQMPQIEAHASLVDVRPPLTYVHSYVGAHPSAYNLSSYSPYNNSDIRISPESIHASQSSSLSAQQSIVHVASAIGVGGVSYPFALAGSSGYPIGVPPPSQNLCAGPSSPRVNGIIGGQPFIPTPQRAIERYMEESSAGARIQLHGDQSYKAFQVPQITLPPPVQVSQPTMERLTSQPSAPECVVFSEVWVAQQMGNSGDKHVNSVPETNSALQSHHSDGSIRFMASPKVTGALGEASVSPQDEHWLEQHLNCDQVPQQQTEKPDHTKLLFTQNMPVKSTEELQKPRPFGFTYVDKSTEELQKTEPLGFTHVDNAGNKYGADDVKPLYDPFSSNHSFFHQENAFVMPHSQVKQEVARDRMVGIDIPLDISLPSSSAEPCDLYSSHDFATKYVYLNPLSSDNYRTLDGRLSALSMSSPGLSSGIDQSKLPFWLNSDHCVRAIS</sequence>
<dbReference type="EMBL" id="KI392852">
    <property type="protein sequence ID" value="ERN10418.1"/>
    <property type="molecule type" value="Genomic_DNA"/>
</dbReference>
<dbReference type="InterPro" id="IPR000270">
    <property type="entry name" value="PB1_dom"/>
</dbReference>
<dbReference type="InterPro" id="IPR053198">
    <property type="entry name" value="Gynoecium_Dev_Regulator"/>
</dbReference>
<keyword evidence="4" id="KW-1185">Reference proteome</keyword>
<feature type="domain" description="PB1" evidence="2">
    <location>
        <begin position="55"/>
        <end position="97"/>
    </location>
</feature>
<dbReference type="Pfam" id="PF00564">
    <property type="entry name" value="PB1"/>
    <property type="match status" value="1"/>
</dbReference>
<dbReference type="Gramene" id="ERN10418">
    <property type="protein sequence ID" value="ERN10418"/>
    <property type="gene ID" value="AMTR_s00026p00188320"/>
</dbReference>
<proteinExistence type="predicted"/>
<protein>
    <recommendedName>
        <fullName evidence="2">PB1 domain-containing protein</fullName>
    </recommendedName>
</protein>
<feature type="region of interest" description="Disordered" evidence="1">
    <location>
        <begin position="168"/>
        <end position="200"/>
    </location>
</feature>
<dbReference type="AlphaFoldDB" id="W1PQT1"/>
<gene>
    <name evidence="3" type="ORF">AMTR_s00026p00188320</name>
</gene>
<dbReference type="SUPFAM" id="SSF54277">
    <property type="entry name" value="CAD &amp; PB1 domains"/>
    <property type="match status" value="1"/>
</dbReference>